<keyword evidence="4 12" id="KW-0812">Transmembrane</keyword>
<keyword evidence="3" id="KW-0813">Transport</keyword>
<proteinExistence type="inferred from homology"/>
<dbReference type="Gene3D" id="1.20.1550.10">
    <property type="entry name" value="DsbB-like"/>
    <property type="match status" value="1"/>
</dbReference>
<evidence type="ECO:0000256" key="10">
    <source>
        <dbReference type="ARBA" id="ARBA00023186"/>
    </source>
</evidence>
<name>A0A518H170_9BACT</name>
<evidence type="ECO:0000256" key="8">
    <source>
        <dbReference type="ARBA" id="ARBA00023136"/>
    </source>
</evidence>
<dbReference type="GO" id="GO:0016020">
    <property type="term" value="C:membrane"/>
    <property type="evidence" value="ECO:0007669"/>
    <property type="project" value="UniProtKB-SubCell"/>
</dbReference>
<evidence type="ECO:0000256" key="12">
    <source>
        <dbReference type="SAM" id="Phobius"/>
    </source>
</evidence>
<feature type="transmembrane region" description="Helical" evidence="12">
    <location>
        <begin position="75"/>
        <end position="93"/>
    </location>
</feature>
<dbReference type="InterPro" id="IPR023380">
    <property type="entry name" value="DsbB-like_sf"/>
</dbReference>
<dbReference type="PANTHER" id="PTHR43469">
    <property type="entry name" value="DISULFIDE FORMATION PROTEIN-RELATED"/>
    <property type="match status" value="1"/>
</dbReference>
<keyword evidence="9" id="KW-1015">Disulfide bond</keyword>
<keyword evidence="10" id="KW-0143">Chaperone</keyword>
<feature type="transmembrane region" description="Helical" evidence="12">
    <location>
        <begin position="140"/>
        <end position="161"/>
    </location>
</feature>
<dbReference type="KEGG" id="tpla:ElP_24850"/>
<keyword evidence="14" id="KW-1185">Reference proteome</keyword>
<dbReference type="AlphaFoldDB" id="A0A518H170"/>
<evidence type="ECO:0000256" key="3">
    <source>
        <dbReference type="ARBA" id="ARBA00022448"/>
    </source>
</evidence>
<comment type="subcellular location">
    <subcellularLocation>
        <location evidence="1">Membrane</location>
        <topology evidence="1">Multi-pass membrane protein</topology>
    </subcellularLocation>
</comment>
<evidence type="ECO:0000256" key="6">
    <source>
        <dbReference type="ARBA" id="ARBA00022989"/>
    </source>
</evidence>
<dbReference type="SUPFAM" id="SSF158442">
    <property type="entry name" value="DsbB-like"/>
    <property type="match status" value="1"/>
</dbReference>
<keyword evidence="6 12" id="KW-1133">Transmembrane helix</keyword>
<keyword evidence="8 12" id="KW-0472">Membrane</keyword>
<gene>
    <name evidence="13" type="ORF">ElP_24850</name>
</gene>
<feature type="transmembrane region" description="Helical" evidence="12">
    <location>
        <begin position="105"/>
        <end position="128"/>
    </location>
</feature>
<dbReference type="InterPro" id="IPR003752">
    <property type="entry name" value="DiS_bond_form_DsbB/BdbC"/>
</dbReference>
<evidence type="ECO:0000256" key="2">
    <source>
        <dbReference type="ARBA" id="ARBA00007602"/>
    </source>
</evidence>
<evidence type="ECO:0000256" key="5">
    <source>
        <dbReference type="ARBA" id="ARBA00022982"/>
    </source>
</evidence>
<dbReference type="RefSeq" id="WP_145269595.1">
    <property type="nucleotide sequence ID" value="NZ_CP036426.1"/>
</dbReference>
<keyword evidence="5" id="KW-0249">Electron transport</keyword>
<dbReference type="GO" id="GO:0015035">
    <property type="term" value="F:protein-disulfide reductase activity"/>
    <property type="evidence" value="ECO:0007669"/>
    <property type="project" value="InterPro"/>
</dbReference>
<dbReference type="OrthoDB" id="158402at2"/>
<dbReference type="Proteomes" id="UP000317835">
    <property type="component" value="Chromosome"/>
</dbReference>
<evidence type="ECO:0000256" key="11">
    <source>
        <dbReference type="ARBA" id="ARBA00023284"/>
    </source>
</evidence>
<feature type="transmembrane region" description="Helical" evidence="12">
    <location>
        <begin position="44"/>
        <end position="63"/>
    </location>
</feature>
<dbReference type="EMBL" id="CP036426">
    <property type="protein sequence ID" value="QDV34595.1"/>
    <property type="molecule type" value="Genomic_DNA"/>
</dbReference>
<keyword evidence="11" id="KW-0676">Redox-active center</keyword>
<keyword evidence="7" id="KW-0560">Oxidoreductase</keyword>
<feature type="transmembrane region" description="Helical" evidence="12">
    <location>
        <begin position="12"/>
        <end position="32"/>
    </location>
</feature>
<reference evidence="13 14" key="1">
    <citation type="submission" date="2019-02" db="EMBL/GenBank/DDBJ databases">
        <title>Deep-cultivation of Planctomycetes and their phenomic and genomic characterization uncovers novel biology.</title>
        <authorList>
            <person name="Wiegand S."/>
            <person name="Jogler M."/>
            <person name="Boedeker C."/>
            <person name="Pinto D."/>
            <person name="Vollmers J."/>
            <person name="Rivas-Marin E."/>
            <person name="Kohn T."/>
            <person name="Peeters S.H."/>
            <person name="Heuer A."/>
            <person name="Rast P."/>
            <person name="Oberbeckmann S."/>
            <person name="Bunk B."/>
            <person name="Jeske O."/>
            <person name="Meyerdierks A."/>
            <person name="Storesund J.E."/>
            <person name="Kallscheuer N."/>
            <person name="Luecker S."/>
            <person name="Lage O.M."/>
            <person name="Pohl T."/>
            <person name="Merkel B.J."/>
            <person name="Hornburger P."/>
            <person name="Mueller R.-W."/>
            <person name="Bruemmer F."/>
            <person name="Labrenz M."/>
            <person name="Spormann A.M."/>
            <person name="Op den Camp H."/>
            <person name="Overmann J."/>
            <person name="Amann R."/>
            <person name="Jetten M.S.M."/>
            <person name="Mascher T."/>
            <person name="Medema M.H."/>
            <person name="Devos D.P."/>
            <person name="Kaster A.-K."/>
            <person name="Ovreas L."/>
            <person name="Rohde M."/>
            <person name="Galperin M.Y."/>
            <person name="Jogler C."/>
        </authorList>
    </citation>
    <scope>NUCLEOTIDE SEQUENCE [LARGE SCALE GENOMIC DNA]</scope>
    <source>
        <strain evidence="13 14">ElP</strain>
    </source>
</reference>
<evidence type="ECO:0000256" key="7">
    <source>
        <dbReference type="ARBA" id="ARBA00023002"/>
    </source>
</evidence>
<dbReference type="InterPro" id="IPR012187">
    <property type="entry name" value="Disulphide_bond_form_BdbC"/>
</dbReference>
<dbReference type="PANTHER" id="PTHR43469:SF1">
    <property type="entry name" value="SPBETA PROPHAGE-DERIVED DISULFIDE BOND FORMATION PROTEIN B"/>
    <property type="match status" value="1"/>
</dbReference>
<protein>
    <submittedName>
        <fullName evidence="13">Putative disulfide oxidoreductase</fullName>
    </submittedName>
</protein>
<comment type="similarity">
    <text evidence="2">Belongs to the DsbB family. BdbC subfamily.</text>
</comment>
<organism evidence="13 14">
    <name type="scientific">Tautonia plasticadhaerens</name>
    <dbReference type="NCBI Taxonomy" id="2527974"/>
    <lineage>
        <taxon>Bacteria</taxon>
        <taxon>Pseudomonadati</taxon>
        <taxon>Planctomycetota</taxon>
        <taxon>Planctomycetia</taxon>
        <taxon>Isosphaerales</taxon>
        <taxon>Isosphaeraceae</taxon>
        <taxon>Tautonia</taxon>
    </lineage>
</organism>
<dbReference type="GO" id="GO:0006457">
    <property type="term" value="P:protein folding"/>
    <property type="evidence" value="ECO:0007669"/>
    <property type="project" value="InterPro"/>
</dbReference>
<evidence type="ECO:0000256" key="9">
    <source>
        <dbReference type="ARBA" id="ARBA00023157"/>
    </source>
</evidence>
<evidence type="ECO:0000256" key="4">
    <source>
        <dbReference type="ARBA" id="ARBA00022692"/>
    </source>
</evidence>
<sequence length="188" mass="19037">MESLSSPQRTPAWLVAALVVGVAASVGSVLLSVGMGLRACPLCFYQRTFVFSMTAVLGVGLALRREVRPGALARLALPLAVAGLGVAGFHVSLEWRGILECPAGLLGLGTVPLQSLLAHLLLAGLLVVGAARGPEGRPSALAVALLVALGLVLAFACVRSAPPLPPPNPTYGPDGGRILLGCEPAVTP</sequence>
<dbReference type="Pfam" id="PF02600">
    <property type="entry name" value="DsbB"/>
    <property type="match status" value="1"/>
</dbReference>
<accession>A0A518H170</accession>
<evidence type="ECO:0000256" key="1">
    <source>
        <dbReference type="ARBA" id="ARBA00004141"/>
    </source>
</evidence>
<evidence type="ECO:0000313" key="13">
    <source>
        <dbReference type="EMBL" id="QDV34595.1"/>
    </source>
</evidence>
<evidence type="ECO:0000313" key="14">
    <source>
        <dbReference type="Proteomes" id="UP000317835"/>
    </source>
</evidence>